<gene>
    <name evidence="1" type="ORF">GCM10010446_23690</name>
</gene>
<dbReference type="Proteomes" id="UP001500403">
    <property type="component" value="Unassembled WGS sequence"/>
</dbReference>
<dbReference type="RefSeq" id="WP_344494209.1">
    <property type="nucleotide sequence ID" value="NZ_BAAAUD010000021.1"/>
</dbReference>
<protein>
    <submittedName>
        <fullName evidence="1">Uncharacterized protein</fullName>
    </submittedName>
</protein>
<proteinExistence type="predicted"/>
<evidence type="ECO:0000313" key="1">
    <source>
        <dbReference type="EMBL" id="GAA2937630.1"/>
    </source>
</evidence>
<keyword evidence="2" id="KW-1185">Reference proteome</keyword>
<comment type="caution">
    <text evidence="1">The sequence shown here is derived from an EMBL/GenBank/DDBJ whole genome shotgun (WGS) entry which is preliminary data.</text>
</comment>
<organism evidence="1 2">
    <name type="scientific">Streptomyces enissocaesilis</name>
    <dbReference type="NCBI Taxonomy" id="332589"/>
    <lineage>
        <taxon>Bacteria</taxon>
        <taxon>Bacillati</taxon>
        <taxon>Actinomycetota</taxon>
        <taxon>Actinomycetes</taxon>
        <taxon>Kitasatosporales</taxon>
        <taxon>Streptomycetaceae</taxon>
        <taxon>Streptomyces</taxon>
        <taxon>Streptomyces rochei group</taxon>
    </lineage>
</organism>
<sequence length="89" mass="9202">MPGEAGFFAVGSGKGLPAEVGKLIDGSCHRFCPADASQYPGWFDRRAGAVGNNPGRRALLRATAGTPGRAEGQTLVKHIVQSPPGALWS</sequence>
<reference evidence="1 2" key="1">
    <citation type="journal article" date="2019" name="Int. J. Syst. Evol. Microbiol.">
        <title>The Global Catalogue of Microorganisms (GCM) 10K type strain sequencing project: providing services to taxonomists for standard genome sequencing and annotation.</title>
        <authorList>
            <consortium name="The Broad Institute Genomics Platform"/>
            <consortium name="The Broad Institute Genome Sequencing Center for Infectious Disease"/>
            <person name="Wu L."/>
            <person name="Ma J."/>
        </authorList>
    </citation>
    <scope>NUCLEOTIDE SEQUENCE [LARGE SCALE GENOMIC DNA]</scope>
    <source>
        <strain evidence="1 2">JCM 9088</strain>
    </source>
</reference>
<evidence type="ECO:0000313" key="2">
    <source>
        <dbReference type="Proteomes" id="UP001500403"/>
    </source>
</evidence>
<dbReference type="EMBL" id="BAAAUD010000021">
    <property type="protein sequence ID" value="GAA2937630.1"/>
    <property type="molecule type" value="Genomic_DNA"/>
</dbReference>
<accession>A0ABN3X6R4</accession>
<name>A0ABN3X6R4_9ACTN</name>